<dbReference type="InterPro" id="IPR010982">
    <property type="entry name" value="Lambda_DNA-bd_dom_sf"/>
</dbReference>
<sequence length="267" mass="30605">MSVLGVFGLNLRRLCEARQISYAQAARDLGQGKVQFQRMLRGESFPKPNLLQHICRYFSTDARILTEAWPFATEIQHPINQLPIQRAIDYAIPVQDYMPAHSELKDGLYQVWRMSFAYPGRVARILYRVHTSQGARLVKYFDQLELCPHLIAARQGVASRAPRAREVRGFVLSAPEGHSVIMFNLPPKQWVSHMFLSAHYNGNDGSLTGVLMFGRKEYAEVNRMSRVVWVPVRPNLTAVIRAGREPVWHDMDTLPEFLRHELSRPIG</sequence>
<protein>
    <submittedName>
        <fullName evidence="2">Helix-turn-helix transcriptional regulator</fullName>
    </submittedName>
</protein>
<dbReference type="RefSeq" id="WP_335423837.1">
    <property type="nucleotide sequence ID" value="NZ_JBALHR010000008.1"/>
</dbReference>
<comment type="caution">
    <text evidence="2">The sequence shown here is derived from an EMBL/GenBank/DDBJ whole genome shotgun (WGS) entry which is preliminary data.</text>
</comment>
<evidence type="ECO:0000259" key="1">
    <source>
        <dbReference type="PROSITE" id="PS50943"/>
    </source>
</evidence>
<dbReference type="SUPFAM" id="SSF47413">
    <property type="entry name" value="lambda repressor-like DNA-binding domains"/>
    <property type="match status" value="1"/>
</dbReference>
<dbReference type="Gene3D" id="1.10.260.40">
    <property type="entry name" value="lambda repressor-like DNA-binding domains"/>
    <property type="match status" value="1"/>
</dbReference>
<reference evidence="2" key="1">
    <citation type="submission" date="2024-02" db="EMBL/GenBank/DDBJ databases">
        <title>Genome sequences of strain Gemmobacter sp. JM10B15.</title>
        <authorList>
            <person name="Zhang M."/>
        </authorList>
    </citation>
    <scope>NUCLEOTIDE SEQUENCE</scope>
    <source>
        <strain evidence="2">JM10B15</strain>
    </source>
</reference>
<organism evidence="2 3">
    <name type="scientific">Gemmobacter denitrificans</name>
    <dbReference type="NCBI Taxonomy" id="3123040"/>
    <lineage>
        <taxon>Bacteria</taxon>
        <taxon>Pseudomonadati</taxon>
        <taxon>Pseudomonadota</taxon>
        <taxon>Alphaproteobacteria</taxon>
        <taxon>Rhodobacterales</taxon>
        <taxon>Paracoccaceae</taxon>
        <taxon>Gemmobacter</taxon>
    </lineage>
</organism>
<dbReference type="Proteomes" id="UP001431963">
    <property type="component" value="Unassembled WGS sequence"/>
</dbReference>
<name>A0ABU8BWM2_9RHOB</name>
<dbReference type="Pfam" id="PF13560">
    <property type="entry name" value="HTH_31"/>
    <property type="match status" value="1"/>
</dbReference>
<accession>A0ABU8BWM2</accession>
<keyword evidence="3" id="KW-1185">Reference proteome</keyword>
<dbReference type="SMART" id="SM00530">
    <property type="entry name" value="HTH_XRE"/>
    <property type="match status" value="1"/>
</dbReference>
<dbReference type="InterPro" id="IPR001387">
    <property type="entry name" value="Cro/C1-type_HTH"/>
</dbReference>
<evidence type="ECO:0000313" key="3">
    <source>
        <dbReference type="Proteomes" id="UP001431963"/>
    </source>
</evidence>
<feature type="domain" description="HTH cro/C1-type" evidence="1">
    <location>
        <begin position="11"/>
        <end position="65"/>
    </location>
</feature>
<proteinExistence type="predicted"/>
<dbReference type="CDD" id="cd00093">
    <property type="entry name" value="HTH_XRE"/>
    <property type="match status" value="1"/>
</dbReference>
<evidence type="ECO:0000313" key="2">
    <source>
        <dbReference type="EMBL" id="MEH7829110.1"/>
    </source>
</evidence>
<dbReference type="PROSITE" id="PS50943">
    <property type="entry name" value="HTH_CROC1"/>
    <property type="match status" value="1"/>
</dbReference>
<gene>
    <name evidence="2" type="ORF">V6590_13210</name>
</gene>
<dbReference type="EMBL" id="JBALHR010000008">
    <property type="protein sequence ID" value="MEH7829110.1"/>
    <property type="molecule type" value="Genomic_DNA"/>
</dbReference>